<evidence type="ECO:0000313" key="1">
    <source>
        <dbReference type="EMBL" id="KAG5630755.1"/>
    </source>
</evidence>
<sequence>MFHLGVAGIYVNKANFFEIISKQFVYNKYPYPKAKDKFEPQMDFDVVKVSEMDFFNIMVKSSRP</sequence>
<organism evidence="1 2">
    <name type="scientific">Solanum commersonii</name>
    <name type="common">Commerson's wild potato</name>
    <name type="synonym">Commerson's nightshade</name>
    <dbReference type="NCBI Taxonomy" id="4109"/>
    <lineage>
        <taxon>Eukaryota</taxon>
        <taxon>Viridiplantae</taxon>
        <taxon>Streptophyta</taxon>
        <taxon>Embryophyta</taxon>
        <taxon>Tracheophyta</taxon>
        <taxon>Spermatophyta</taxon>
        <taxon>Magnoliopsida</taxon>
        <taxon>eudicotyledons</taxon>
        <taxon>Gunneridae</taxon>
        <taxon>Pentapetalae</taxon>
        <taxon>asterids</taxon>
        <taxon>lamiids</taxon>
        <taxon>Solanales</taxon>
        <taxon>Solanaceae</taxon>
        <taxon>Solanoideae</taxon>
        <taxon>Solaneae</taxon>
        <taxon>Solanum</taxon>
    </lineage>
</organism>
<name>A0A9J6B2D5_SOLCO</name>
<comment type="caution">
    <text evidence="1">The sequence shown here is derived from an EMBL/GenBank/DDBJ whole genome shotgun (WGS) entry which is preliminary data.</text>
</comment>
<reference evidence="1 2" key="1">
    <citation type="submission" date="2020-09" db="EMBL/GenBank/DDBJ databases">
        <title>De no assembly of potato wild relative species, Solanum commersonii.</title>
        <authorList>
            <person name="Cho K."/>
        </authorList>
    </citation>
    <scope>NUCLEOTIDE SEQUENCE [LARGE SCALE GENOMIC DNA]</scope>
    <source>
        <strain evidence="1">LZ3.2</strain>
        <tissue evidence="1">Leaf</tissue>
    </source>
</reference>
<proteinExistence type="predicted"/>
<protein>
    <submittedName>
        <fullName evidence="1">Uncharacterized protein</fullName>
    </submittedName>
</protein>
<evidence type="ECO:0000313" key="2">
    <source>
        <dbReference type="Proteomes" id="UP000824120"/>
    </source>
</evidence>
<dbReference type="Proteomes" id="UP000824120">
    <property type="component" value="Chromosome 1"/>
</dbReference>
<dbReference type="AlphaFoldDB" id="A0A9J6B2D5"/>
<gene>
    <name evidence="1" type="ORF">H5410_002472</name>
</gene>
<keyword evidence="2" id="KW-1185">Reference proteome</keyword>
<dbReference type="EMBL" id="JACXVP010000001">
    <property type="protein sequence ID" value="KAG5630755.1"/>
    <property type="molecule type" value="Genomic_DNA"/>
</dbReference>
<accession>A0A9J6B2D5</accession>